<evidence type="ECO:0000313" key="5">
    <source>
        <dbReference type="Proteomes" id="UP000037035"/>
    </source>
</evidence>
<evidence type="ECO:0000256" key="1">
    <source>
        <dbReference type="ARBA" id="ARBA00001968"/>
    </source>
</evidence>
<feature type="domain" description="DDE Tnp4" evidence="3">
    <location>
        <begin position="131"/>
        <end position="186"/>
    </location>
</feature>
<keyword evidence="5" id="KW-1185">Reference proteome</keyword>
<name>A0A0L6UY05_9BASI</name>
<dbReference type="OrthoDB" id="2505664at2759"/>
<proteinExistence type="predicted"/>
<dbReference type="Proteomes" id="UP000037035">
    <property type="component" value="Unassembled WGS sequence"/>
</dbReference>
<dbReference type="Pfam" id="PF13359">
    <property type="entry name" value="DDE_Tnp_4"/>
    <property type="match status" value="1"/>
</dbReference>
<evidence type="ECO:0000259" key="3">
    <source>
        <dbReference type="Pfam" id="PF13359"/>
    </source>
</evidence>
<comment type="caution">
    <text evidence="4">The sequence shown here is derived from an EMBL/GenBank/DDBJ whole genome shotgun (WGS) entry which is preliminary data.</text>
</comment>
<gene>
    <name evidence="4" type="ORF">VP01_3242g4</name>
</gene>
<sequence>MSHQSFDSLLSLIQNHPVFYSNSNVPQQPVRNQLMVTLRKMGTSGNGSAIGMLARFFRISEGAVILYCHRVVEAILALENRSYVSWPNCNARKPLIDAQDYYSRKGLYGLAALVLCDRNKQITYYITGWPDSGFPTKTTLVPEFKKPPHRPIPQLKKKFNQHLASLRVCNKRCIGILKGRFQSLSGACVVLHKFLLNNDSPLID</sequence>
<evidence type="ECO:0000313" key="4">
    <source>
        <dbReference type="EMBL" id="KNZ53421.1"/>
    </source>
</evidence>
<reference evidence="4 5" key="1">
    <citation type="submission" date="2015-08" db="EMBL/GenBank/DDBJ databases">
        <title>Next Generation Sequencing and Analysis of the Genome of Puccinia sorghi L Schw, the Causal Agent of Maize Common Rust.</title>
        <authorList>
            <person name="Rochi L."/>
            <person name="Burguener G."/>
            <person name="Darino M."/>
            <person name="Turjanski A."/>
            <person name="Kreff E."/>
            <person name="Dieguez M.J."/>
            <person name="Sacco F."/>
        </authorList>
    </citation>
    <scope>NUCLEOTIDE SEQUENCE [LARGE SCALE GENOMIC DNA]</scope>
    <source>
        <strain evidence="4 5">RO10H11247</strain>
    </source>
</reference>
<dbReference type="GO" id="GO:0046872">
    <property type="term" value="F:metal ion binding"/>
    <property type="evidence" value="ECO:0007669"/>
    <property type="project" value="UniProtKB-KW"/>
</dbReference>
<comment type="cofactor">
    <cofactor evidence="1">
        <name>a divalent metal cation</name>
        <dbReference type="ChEBI" id="CHEBI:60240"/>
    </cofactor>
</comment>
<keyword evidence="2" id="KW-0479">Metal-binding</keyword>
<organism evidence="4 5">
    <name type="scientific">Puccinia sorghi</name>
    <dbReference type="NCBI Taxonomy" id="27349"/>
    <lineage>
        <taxon>Eukaryota</taxon>
        <taxon>Fungi</taxon>
        <taxon>Dikarya</taxon>
        <taxon>Basidiomycota</taxon>
        <taxon>Pucciniomycotina</taxon>
        <taxon>Pucciniomycetes</taxon>
        <taxon>Pucciniales</taxon>
        <taxon>Pucciniaceae</taxon>
        <taxon>Puccinia</taxon>
    </lineage>
</organism>
<dbReference type="EMBL" id="LAVV01008216">
    <property type="protein sequence ID" value="KNZ53421.1"/>
    <property type="molecule type" value="Genomic_DNA"/>
</dbReference>
<evidence type="ECO:0000256" key="2">
    <source>
        <dbReference type="ARBA" id="ARBA00022723"/>
    </source>
</evidence>
<accession>A0A0L6UY05</accession>
<dbReference type="AlphaFoldDB" id="A0A0L6UY05"/>
<dbReference type="STRING" id="27349.A0A0L6UY05"/>
<dbReference type="InterPro" id="IPR027806">
    <property type="entry name" value="HARBI1_dom"/>
</dbReference>
<protein>
    <recommendedName>
        <fullName evidence="3">DDE Tnp4 domain-containing protein</fullName>
    </recommendedName>
</protein>
<dbReference type="VEuPathDB" id="FungiDB:VP01_3242g4"/>